<dbReference type="Proteomes" id="UP000692954">
    <property type="component" value="Unassembled WGS sequence"/>
</dbReference>
<dbReference type="AlphaFoldDB" id="A0A8S1PC55"/>
<dbReference type="EMBL" id="CAJJDN010000074">
    <property type="protein sequence ID" value="CAD8100726.1"/>
    <property type="molecule type" value="Genomic_DNA"/>
</dbReference>
<gene>
    <name evidence="1" type="ORF">PSON_ATCC_30995.1.T0740184</name>
</gene>
<comment type="caution">
    <text evidence="1">The sequence shown here is derived from an EMBL/GenBank/DDBJ whole genome shotgun (WGS) entry which is preliminary data.</text>
</comment>
<sequence length="169" mass="19941">MIQKIFTNSTKTQDIIVPINLAKLYNSINQYLDESISTQESQSQIQSVKFQPITSFLMNLQQCKSLKFFTNFKLVQIFLNKYGIDKLGFQRRILVKLDEQIGVISFKGLLDNLKNNQNYLPTIKAWLKSINFQHYYSNFVGYDNFQYFIFQEQSQYKLTLSDLKECILN</sequence>
<accession>A0A8S1PC55</accession>
<reference evidence="1" key="1">
    <citation type="submission" date="2021-01" db="EMBL/GenBank/DDBJ databases">
        <authorList>
            <consortium name="Genoscope - CEA"/>
            <person name="William W."/>
        </authorList>
    </citation>
    <scope>NUCLEOTIDE SEQUENCE</scope>
</reference>
<evidence type="ECO:0000313" key="1">
    <source>
        <dbReference type="EMBL" id="CAD8100726.1"/>
    </source>
</evidence>
<organism evidence="1 2">
    <name type="scientific">Paramecium sonneborni</name>
    <dbReference type="NCBI Taxonomy" id="65129"/>
    <lineage>
        <taxon>Eukaryota</taxon>
        <taxon>Sar</taxon>
        <taxon>Alveolata</taxon>
        <taxon>Ciliophora</taxon>
        <taxon>Intramacronucleata</taxon>
        <taxon>Oligohymenophorea</taxon>
        <taxon>Peniculida</taxon>
        <taxon>Parameciidae</taxon>
        <taxon>Paramecium</taxon>
    </lineage>
</organism>
<proteinExistence type="predicted"/>
<evidence type="ECO:0000313" key="2">
    <source>
        <dbReference type="Proteomes" id="UP000692954"/>
    </source>
</evidence>
<name>A0A8S1PC55_9CILI</name>
<keyword evidence="2" id="KW-1185">Reference proteome</keyword>
<protein>
    <submittedName>
        <fullName evidence="1">Uncharacterized protein</fullName>
    </submittedName>
</protein>